<protein>
    <submittedName>
        <fullName evidence="9">Fe2+-dependent dioxygenase</fullName>
    </submittedName>
</protein>
<evidence type="ECO:0000256" key="5">
    <source>
        <dbReference type="ARBA" id="ARBA00023002"/>
    </source>
</evidence>
<feature type="binding site" evidence="7">
    <location>
        <position position="155"/>
    </location>
    <ligand>
        <name>Fe cation</name>
        <dbReference type="ChEBI" id="CHEBI:24875"/>
    </ligand>
</feature>
<dbReference type="PANTHER" id="PTHR41536:SF1">
    <property type="entry name" value="PKHD-TYPE HYDROXYLASE YBIX"/>
    <property type="match status" value="1"/>
</dbReference>
<name>A0ABS5QCT1_9PROT</name>
<comment type="cofactor">
    <cofactor evidence="7">
        <name>Fe(2+)</name>
        <dbReference type="ChEBI" id="CHEBI:29033"/>
    </cofactor>
    <text evidence="7">Binds 1 Fe(2+) ion per subunit.</text>
</comment>
<dbReference type="InterPro" id="IPR005123">
    <property type="entry name" value="Oxoglu/Fe-dep_dioxygenase_dom"/>
</dbReference>
<dbReference type="InterPro" id="IPR044862">
    <property type="entry name" value="Pro_4_hyd_alph_FE2OG_OXY"/>
</dbReference>
<evidence type="ECO:0000313" key="10">
    <source>
        <dbReference type="Proteomes" id="UP000766336"/>
    </source>
</evidence>
<keyword evidence="5 7" id="KW-0560">Oxidoreductase</keyword>
<dbReference type="InterPro" id="IPR023550">
    <property type="entry name" value="PKHD_hydroxylase"/>
</dbReference>
<dbReference type="PANTHER" id="PTHR41536">
    <property type="entry name" value="PKHD-TYPE HYDROXYLASE YBIX"/>
    <property type="match status" value="1"/>
</dbReference>
<dbReference type="NCBIfam" id="NF003974">
    <property type="entry name" value="PRK05467.1-3"/>
    <property type="match status" value="1"/>
</dbReference>
<keyword evidence="3 7" id="KW-0847">Vitamin C</keyword>
<dbReference type="PROSITE" id="PS51471">
    <property type="entry name" value="FE2OG_OXY"/>
    <property type="match status" value="1"/>
</dbReference>
<comment type="cofactor">
    <cofactor evidence="1 7">
        <name>L-ascorbate</name>
        <dbReference type="ChEBI" id="CHEBI:38290"/>
    </cofactor>
</comment>
<dbReference type="InterPro" id="IPR041097">
    <property type="entry name" value="PKHD_C"/>
</dbReference>
<feature type="domain" description="Fe2OG dioxygenase" evidence="8">
    <location>
        <begin position="78"/>
        <end position="174"/>
    </location>
</feature>
<dbReference type="Gene3D" id="4.10.860.20">
    <property type="entry name" value="Rabenosyn, Rab binding domain"/>
    <property type="match status" value="1"/>
</dbReference>
<dbReference type="HAMAP" id="MF_00657">
    <property type="entry name" value="Hydroxyl_YbiX"/>
    <property type="match status" value="1"/>
</dbReference>
<evidence type="ECO:0000256" key="6">
    <source>
        <dbReference type="ARBA" id="ARBA00023004"/>
    </source>
</evidence>
<dbReference type="InterPro" id="IPR006620">
    <property type="entry name" value="Pro_4_hyd_alph"/>
</dbReference>
<evidence type="ECO:0000256" key="2">
    <source>
        <dbReference type="ARBA" id="ARBA00022723"/>
    </source>
</evidence>
<evidence type="ECO:0000313" key="9">
    <source>
        <dbReference type="EMBL" id="MBS7811499.1"/>
    </source>
</evidence>
<dbReference type="Pfam" id="PF18331">
    <property type="entry name" value="PKHD_C"/>
    <property type="match status" value="1"/>
</dbReference>
<organism evidence="9 10">
    <name type="scientific">Roseococcus pinisoli</name>
    <dbReference type="NCBI Taxonomy" id="2835040"/>
    <lineage>
        <taxon>Bacteria</taxon>
        <taxon>Pseudomonadati</taxon>
        <taxon>Pseudomonadota</taxon>
        <taxon>Alphaproteobacteria</taxon>
        <taxon>Acetobacterales</taxon>
        <taxon>Roseomonadaceae</taxon>
        <taxon>Roseococcus</taxon>
    </lineage>
</organism>
<feature type="binding site" evidence="7">
    <location>
        <position position="165"/>
    </location>
    <ligand>
        <name>2-oxoglutarate</name>
        <dbReference type="ChEBI" id="CHEBI:16810"/>
    </ligand>
</feature>
<gene>
    <name evidence="9" type="ORF">KHU32_11165</name>
</gene>
<comment type="caution">
    <text evidence="9">The sequence shown here is derived from an EMBL/GenBank/DDBJ whole genome shotgun (WGS) entry which is preliminary data.</text>
</comment>
<evidence type="ECO:0000256" key="4">
    <source>
        <dbReference type="ARBA" id="ARBA00022964"/>
    </source>
</evidence>
<evidence type="ECO:0000256" key="7">
    <source>
        <dbReference type="HAMAP-Rule" id="MF_00657"/>
    </source>
</evidence>
<dbReference type="SUPFAM" id="SSF51197">
    <property type="entry name" value="Clavaminate synthase-like"/>
    <property type="match status" value="1"/>
</dbReference>
<dbReference type="SMART" id="SM00702">
    <property type="entry name" value="P4Hc"/>
    <property type="match status" value="1"/>
</dbReference>
<proteinExistence type="inferred from homology"/>
<sequence length="222" mass="23914">MILCLSQVVGPAQRAQIETLLAEAEFVDGASTAGWHAKLVKTNRQATASHPAARQAAAMVSAALREHAVFRAAVQPRRIAPPLLARYGTGESYGTHVDDALMGSDPLRSDVSVTVFLADPESYEGGELVIEDSSGEQAFKLGAGDAIAYPATSLHRVAPVTSGERRVAVTWVQSLVRDAAKREILFDLDTARQQIFAREGKSPTFDLLAKSHANLLRRWAEP</sequence>
<evidence type="ECO:0000259" key="8">
    <source>
        <dbReference type="PROSITE" id="PS51471"/>
    </source>
</evidence>
<keyword evidence="4 7" id="KW-0223">Dioxygenase</keyword>
<dbReference type="Pfam" id="PF13640">
    <property type="entry name" value="2OG-FeII_Oxy_3"/>
    <property type="match status" value="1"/>
</dbReference>
<reference evidence="9 10" key="1">
    <citation type="submission" date="2021-05" db="EMBL/GenBank/DDBJ databases">
        <title>Roseococcus sp. XZZS9, whole genome shotgun sequencing project.</title>
        <authorList>
            <person name="Zhao G."/>
            <person name="Shen L."/>
        </authorList>
    </citation>
    <scope>NUCLEOTIDE SEQUENCE [LARGE SCALE GENOMIC DNA]</scope>
    <source>
        <strain evidence="9 10">XZZS9</strain>
    </source>
</reference>
<dbReference type="RefSeq" id="WP_213670171.1">
    <property type="nucleotide sequence ID" value="NZ_JAHCDA010000002.1"/>
</dbReference>
<dbReference type="NCBIfam" id="NF003975">
    <property type="entry name" value="PRK05467.1-4"/>
    <property type="match status" value="1"/>
</dbReference>
<evidence type="ECO:0000256" key="1">
    <source>
        <dbReference type="ARBA" id="ARBA00001961"/>
    </source>
</evidence>
<dbReference type="Gene3D" id="2.60.120.620">
    <property type="entry name" value="q2cbj1_9rhob like domain"/>
    <property type="match status" value="1"/>
</dbReference>
<feature type="binding site" evidence="7">
    <location>
        <position position="96"/>
    </location>
    <ligand>
        <name>Fe cation</name>
        <dbReference type="ChEBI" id="CHEBI:24875"/>
    </ligand>
</feature>
<dbReference type="EMBL" id="JAHCDA010000002">
    <property type="protein sequence ID" value="MBS7811499.1"/>
    <property type="molecule type" value="Genomic_DNA"/>
</dbReference>
<keyword evidence="6 7" id="KW-0408">Iron</keyword>
<feature type="binding site" evidence="7">
    <location>
        <position position="98"/>
    </location>
    <ligand>
        <name>Fe cation</name>
        <dbReference type="ChEBI" id="CHEBI:24875"/>
    </ligand>
</feature>
<keyword evidence="10" id="KW-1185">Reference proteome</keyword>
<evidence type="ECO:0000256" key="3">
    <source>
        <dbReference type="ARBA" id="ARBA00022896"/>
    </source>
</evidence>
<dbReference type="GO" id="GO:0051213">
    <property type="term" value="F:dioxygenase activity"/>
    <property type="evidence" value="ECO:0007669"/>
    <property type="project" value="UniProtKB-KW"/>
</dbReference>
<accession>A0ABS5QCT1</accession>
<keyword evidence="2 7" id="KW-0479">Metal-binding</keyword>
<dbReference type="Proteomes" id="UP000766336">
    <property type="component" value="Unassembled WGS sequence"/>
</dbReference>